<reference evidence="2 3" key="1">
    <citation type="submission" date="2015-06" db="EMBL/GenBank/DDBJ databases">
        <title>New insights into the roles of widespread benthic archaea in carbon and nitrogen cycling.</title>
        <authorList>
            <person name="Lazar C.S."/>
            <person name="Baker B.J."/>
            <person name="Seitz K.W."/>
            <person name="Hyde A.S."/>
            <person name="Dick G.J."/>
            <person name="Hinrichs K.-U."/>
            <person name="Teske A.P."/>
        </authorList>
    </citation>
    <scope>NUCLEOTIDE SEQUENCE [LARGE SCALE GENOMIC DNA]</scope>
    <source>
        <strain evidence="2">SG8-32-1</strain>
    </source>
</reference>
<sequence length="249" mass="28200">MQVSLIHMQISESPEKNLETAQQMMYRAADSGSKFICLPEYFAFPASVEDKMNIEKIAEETRKPAIQLLTQVSKDIDAYIVGGTIFEKFRGNYYNTCLFLNQGKILGKFRKMHLTDWEKKVGLNVGNTFKVFETEYCKVGILICADVFYPRTVRRLASLGAEVIFLPVSASRTHPPVKGHPLTIKRAENNRVFILKNGNTRSNSRGGNSAIISPWGILNQAKDEMNSKIISADLDINKLRKYRQNTVTK</sequence>
<protein>
    <recommendedName>
        <fullName evidence="1">CN hydrolase domain-containing protein</fullName>
    </recommendedName>
</protein>
<dbReference type="AlphaFoldDB" id="A0A0M0BXI7"/>
<dbReference type="InterPro" id="IPR003010">
    <property type="entry name" value="C-N_Hydrolase"/>
</dbReference>
<organism evidence="2 3">
    <name type="scientific">miscellaneous Crenarchaeota group-1 archaeon SG8-32-1</name>
    <dbReference type="NCBI Taxonomy" id="1685124"/>
    <lineage>
        <taxon>Archaea</taxon>
        <taxon>Candidatus Bathyarchaeota</taxon>
        <taxon>MCG-1</taxon>
    </lineage>
</organism>
<dbReference type="PROSITE" id="PS50263">
    <property type="entry name" value="CN_HYDROLASE"/>
    <property type="match status" value="1"/>
</dbReference>
<feature type="domain" description="CN hydrolase" evidence="1">
    <location>
        <begin position="1"/>
        <end position="236"/>
    </location>
</feature>
<dbReference type="EMBL" id="LFWU01000042">
    <property type="protein sequence ID" value="KON33075.1"/>
    <property type="molecule type" value="Genomic_DNA"/>
</dbReference>
<gene>
    <name evidence="2" type="ORF">AC477_02045</name>
</gene>
<evidence type="ECO:0000259" key="1">
    <source>
        <dbReference type="PROSITE" id="PS50263"/>
    </source>
</evidence>
<evidence type="ECO:0000313" key="3">
    <source>
        <dbReference type="Proteomes" id="UP000037237"/>
    </source>
</evidence>
<dbReference type="SUPFAM" id="SSF56317">
    <property type="entry name" value="Carbon-nitrogen hydrolase"/>
    <property type="match status" value="1"/>
</dbReference>
<proteinExistence type="predicted"/>
<comment type="caution">
    <text evidence="2">The sequence shown here is derived from an EMBL/GenBank/DDBJ whole genome shotgun (WGS) entry which is preliminary data.</text>
</comment>
<dbReference type="Gene3D" id="3.60.110.10">
    <property type="entry name" value="Carbon-nitrogen hydrolase"/>
    <property type="match status" value="1"/>
</dbReference>
<dbReference type="PANTHER" id="PTHR23088">
    <property type="entry name" value="NITRILASE-RELATED"/>
    <property type="match status" value="1"/>
</dbReference>
<accession>A0A0M0BXI7</accession>
<dbReference type="PANTHER" id="PTHR23088:SF27">
    <property type="entry name" value="DEAMINATED GLUTATHIONE AMIDASE"/>
    <property type="match status" value="1"/>
</dbReference>
<dbReference type="Proteomes" id="UP000037237">
    <property type="component" value="Unassembled WGS sequence"/>
</dbReference>
<dbReference type="CDD" id="cd07197">
    <property type="entry name" value="nitrilase"/>
    <property type="match status" value="1"/>
</dbReference>
<name>A0A0M0BXI7_9ARCH</name>
<dbReference type="Pfam" id="PF00795">
    <property type="entry name" value="CN_hydrolase"/>
    <property type="match status" value="1"/>
</dbReference>
<dbReference type="InterPro" id="IPR036526">
    <property type="entry name" value="C-N_Hydrolase_sf"/>
</dbReference>
<evidence type="ECO:0000313" key="2">
    <source>
        <dbReference type="EMBL" id="KON33075.1"/>
    </source>
</evidence>